<comment type="caution">
    <text evidence="13">The sequence shown here is derived from an EMBL/GenBank/DDBJ whole genome shotgun (WGS) entry which is preliminary data.</text>
</comment>
<dbReference type="PROSITE" id="PS50862">
    <property type="entry name" value="AA_TRNA_LIGASE_II"/>
    <property type="match status" value="1"/>
</dbReference>
<dbReference type="InterPro" id="IPR002317">
    <property type="entry name" value="Ser-tRNA-ligase_type_1"/>
</dbReference>
<evidence type="ECO:0000256" key="9">
    <source>
        <dbReference type="PIRSR" id="PIRSR001529-1"/>
    </source>
</evidence>
<feature type="binding site" evidence="10">
    <location>
        <begin position="265"/>
        <end position="267"/>
    </location>
    <ligand>
        <name>ATP</name>
        <dbReference type="ChEBI" id="CHEBI:30616"/>
    </ligand>
</feature>
<keyword evidence="7 13" id="KW-0030">Aminoacyl-tRNA synthetase</keyword>
<keyword evidence="11" id="KW-0175">Coiled coil</keyword>
<dbReference type="PATRIC" id="fig|679200.3.peg.927"/>
<dbReference type="GO" id="GO:0006434">
    <property type="term" value="P:seryl-tRNA aminoacylation"/>
    <property type="evidence" value="ECO:0007669"/>
    <property type="project" value="UniProtKB-UniRule"/>
</dbReference>
<dbReference type="HOGENOM" id="CLU_023797_0_1_9"/>
<evidence type="ECO:0000256" key="10">
    <source>
        <dbReference type="PIRSR" id="PIRSR001529-2"/>
    </source>
</evidence>
<dbReference type="GO" id="GO:0005524">
    <property type="term" value="F:ATP binding"/>
    <property type="evidence" value="ECO:0007669"/>
    <property type="project" value="UniProtKB-KW"/>
</dbReference>
<evidence type="ECO:0000256" key="6">
    <source>
        <dbReference type="ARBA" id="ARBA00022917"/>
    </source>
</evidence>
<gene>
    <name evidence="13" type="ORF">HMPREF9333_00879</name>
</gene>
<feature type="coiled-coil region" evidence="11">
    <location>
        <begin position="33"/>
        <end position="67"/>
    </location>
</feature>
<keyword evidence="5 10" id="KW-0067">ATP-binding</keyword>
<feature type="binding site" evidence="9">
    <location>
        <position position="234"/>
    </location>
    <ligand>
        <name>L-serine</name>
        <dbReference type="ChEBI" id="CHEBI:33384"/>
    </ligand>
</feature>
<name>G5GH39_9FIRM</name>
<dbReference type="InterPro" id="IPR042103">
    <property type="entry name" value="SerRS_1_N_sf"/>
</dbReference>
<evidence type="ECO:0000256" key="7">
    <source>
        <dbReference type="ARBA" id="ARBA00023146"/>
    </source>
</evidence>
<protein>
    <recommendedName>
        <fullName evidence="1 8">Serine--tRNA ligase</fullName>
        <ecNumber evidence="1 8">6.1.1.11</ecNumber>
    </recommendedName>
</protein>
<dbReference type="STRING" id="679200.HMPREF9333_00879"/>
<keyword evidence="3" id="KW-0436">Ligase</keyword>
<feature type="domain" description="Aminoacyl-transfer RNA synthetases class-II family profile" evidence="12">
    <location>
        <begin position="143"/>
        <end position="412"/>
    </location>
</feature>
<dbReference type="InterPro" id="IPR015866">
    <property type="entry name" value="Ser-tRNA-synth_1_N"/>
</dbReference>
<dbReference type="InterPro" id="IPR002314">
    <property type="entry name" value="aa-tRNA-synt_IIb"/>
</dbReference>
<dbReference type="PIRSF" id="PIRSF001529">
    <property type="entry name" value="Ser-tRNA-synth_IIa"/>
    <property type="match status" value="1"/>
</dbReference>
<keyword evidence="14" id="KW-1185">Reference proteome</keyword>
<dbReference type="GO" id="GO:0005737">
    <property type="term" value="C:cytoplasm"/>
    <property type="evidence" value="ECO:0007669"/>
    <property type="project" value="UniProtKB-UniRule"/>
</dbReference>
<dbReference type="AlphaFoldDB" id="G5GH39"/>
<evidence type="ECO:0000256" key="3">
    <source>
        <dbReference type="ARBA" id="ARBA00022598"/>
    </source>
</evidence>
<dbReference type="RefSeq" id="WP_005540163.1">
    <property type="nucleotide sequence ID" value="NZ_JH378831.1"/>
</dbReference>
<dbReference type="GO" id="GO:0140096">
    <property type="term" value="F:catalytic activity, acting on a protein"/>
    <property type="evidence" value="ECO:0007669"/>
    <property type="project" value="UniProtKB-ARBA"/>
</dbReference>
<evidence type="ECO:0000313" key="13">
    <source>
        <dbReference type="EMBL" id="EHI55836.1"/>
    </source>
</evidence>
<dbReference type="InterPro" id="IPR006195">
    <property type="entry name" value="aa-tRNA-synth_II"/>
</dbReference>
<keyword evidence="6" id="KW-0648">Protein biosynthesis</keyword>
<evidence type="ECO:0000256" key="2">
    <source>
        <dbReference type="ARBA" id="ARBA00022490"/>
    </source>
</evidence>
<evidence type="ECO:0000313" key="14">
    <source>
        <dbReference type="Proteomes" id="UP000003011"/>
    </source>
</evidence>
<keyword evidence="4" id="KW-0547">Nucleotide-binding</keyword>
<dbReference type="NCBIfam" id="TIGR00414">
    <property type="entry name" value="serS"/>
    <property type="match status" value="1"/>
</dbReference>
<dbReference type="PANTHER" id="PTHR11778">
    <property type="entry name" value="SERYL-TRNA SYNTHETASE"/>
    <property type="match status" value="1"/>
</dbReference>
<dbReference type="SUPFAM" id="SSF46589">
    <property type="entry name" value="tRNA-binding arm"/>
    <property type="match status" value="1"/>
</dbReference>
<evidence type="ECO:0000256" key="5">
    <source>
        <dbReference type="ARBA" id="ARBA00022840"/>
    </source>
</evidence>
<feature type="binding site" evidence="9">
    <location>
        <position position="265"/>
    </location>
    <ligand>
        <name>L-serine</name>
        <dbReference type="ChEBI" id="CHEBI:33384"/>
    </ligand>
</feature>
<evidence type="ECO:0000256" key="8">
    <source>
        <dbReference type="NCBIfam" id="TIGR00414"/>
    </source>
</evidence>
<dbReference type="eggNOG" id="COG0172">
    <property type="taxonomic scope" value="Bacteria"/>
</dbReference>
<dbReference type="Proteomes" id="UP000003011">
    <property type="component" value="Unassembled WGS sequence"/>
</dbReference>
<feature type="binding site" evidence="9">
    <location>
        <position position="385"/>
    </location>
    <ligand>
        <name>L-serine</name>
        <dbReference type="ChEBI" id="CHEBI:33384"/>
    </ligand>
</feature>
<dbReference type="GO" id="GO:0004828">
    <property type="term" value="F:serine-tRNA ligase activity"/>
    <property type="evidence" value="ECO:0007669"/>
    <property type="project" value="UniProtKB-UniRule"/>
</dbReference>
<dbReference type="EMBL" id="ACZL01000015">
    <property type="protein sequence ID" value="EHI55836.1"/>
    <property type="molecule type" value="Genomic_DNA"/>
</dbReference>
<proteinExistence type="predicted"/>
<reference evidence="13 14" key="1">
    <citation type="submission" date="2011-08" db="EMBL/GenBank/DDBJ databases">
        <title>The Genome Sequence of Johnsonella ignava ATCC 51276.</title>
        <authorList>
            <consortium name="The Broad Institute Genome Sequencing Platform"/>
            <person name="Earl A."/>
            <person name="Ward D."/>
            <person name="Feldgarden M."/>
            <person name="Gevers D."/>
            <person name="Izard J."/>
            <person name="Blanton J.M."/>
            <person name="Baranova O.V."/>
            <person name="Dewhirst F.E."/>
            <person name="Young S.K."/>
            <person name="Zeng Q."/>
            <person name="Gargeya S."/>
            <person name="Fitzgerald M."/>
            <person name="Haas B."/>
            <person name="Abouelleil A."/>
            <person name="Alvarado L."/>
            <person name="Arachchi H.M."/>
            <person name="Berlin A."/>
            <person name="Brown A."/>
            <person name="Chapman S.B."/>
            <person name="Chen Z."/>
            <person name="Dunbar C."/>
            <person name="Freedman E."/>
            <person name="Gearin G."/>
            <person name="Gellesch M."/>
            <person name="Goldberg J."/>
            <person name="Griggs A."/>
            <person name="Gujja S."/>
            <person name="Heiman D."/>
            <person name="Howarth C."/>
            <person name="Larson L."/>
            <person name="Lui A."/>
            <person name="MacDonald P.J.P."/>
            <person name="Montmayeur A."/>
            <person name="Murphy C."/>
            <person name="Neiman D."/>
            <person name="Pearson M."/>
            <person name="Priest M."/>
            <person name="Roberts A."/>
            <person name="Saif S."/>
            <person name="Shea T."/>
            <person name="Shenoy N."/>
            <person name="Sisk P."/>
            <person name="Stolte C."/>
            <person name="Sykes S."/>
            <person name="Wortman J."/>
            <person name="Nusbaum C."/>
            <person name="Birren B."/>
        </authorList>
    </citation>
    <scope>NUCLEOTIDE SEQUENCE [LARGE SCALE GENOMIC DNA]</scope>
    <source>
        <strain evidence="13 14">ATCC 51276</strain>
    </source>
</reference>
<dbReference type="InterPro" id="IPR010978">
    <property type="entry name" value="tRNA-bd_arm"/>
</dbReference>
<dbReference type="PRINTS" id="PR00981">
    <property type="entry name" value="TRNASYNTHSER"/>
</dbReference>
<dbReference type="Pfam" id="PF00587">
    <property type="entry name" value="tRNA-synt_2b"/>
    <property type="match status" value="1"/>
</dbReference>
<evidence type="ECO:0000256" key="4">
    <source>
        <dbReference type="ARBA" id="ARBA00022741"/>
    </source>
</evidence>
<dbReference type="Gene3D" id="1.10.287.40">
    <property type="entry name" value="Serine-tRNA synthetase, tRNA binding domain"/>
    <property type="match status" value="1"/>
</dbReference>
<dbReference type="Gene3D" id="3.30.930.10">
    <property type="entry name" value="Bira Bifunctional Protein, Domain 2"/>
    <property type="match status" value="1"/>
</dbReference>
<dbReference type="SUPFAM" id="SSF55681">
    <property type="entry name" value="Class II aaRS and biotin synthetases"/>
    <property type="match status" value="1"/>
</dbReference>
<feature type="site" description="Important for serine binding" evidence="9">
    <location>
        <position position="387"/>
    </location>
</feature>
<evidence type="ECO:0000259" key="12">
    <source>
        <dbReference type="PROSITE" id="PS50862"/>
    </source>
</evidence>
<dbReference type="Pfam" id="PF02403">
    <property type="entry name" value="Seryl_tRNA_N"/>
    <property type="match status" value="1"/>
</dbReference>
<dbReference type="EC" id="6.1.1.11" evidence="1 8"/>
<feature type="binding site" evidence="9">
    <location>
        <position position="288"/>
    </location>
    <ligand>
        <name>L-serine</name>
        <dbReference type="ChEBI" id="CHEBI:33384"/>
    </ligand>
</feature>
<feature type="binding site" evidence="10">
    <location>
        <begin position="352"/>
        <end position="355"/>
    </location>
    <ligand>
        <name>ATP</name>
        <dbReference type="ChEBI" id="CHEBI:30616"/>
    </ligand>
</feature>
<organism evidence="13 14">
    <name type="scientific">Johnsonella ignava ATCC 51276</name>
    <dbReference type="NCBI Taxonomy" id="679200"/>
    <lineage>
        <taxon>Bacteria</taxon>
        <taxon>Bacillati</taxon>
        <taxon>Bacillota</taxon>
        <taxon>Clostridia</taxon>
        <taxon>Lachnospirales</taxon>
        <taxon>Lachnospiraceae</taxon>
        <taxon>Johnsonella</taxon>
    </lineage>
</organism>
<keyword evidence="2" id="KW-0963">Cytoplasm</keyword>
<evidence type="ECO:0000256" key="1">
    <source>
        <dbReference type="ARBA" id="ARBA00012840"/>
    </source>
</evidence>
<evidence type="ECO:0000256" key="11">
    <source>
        <dbReference type="SAM" id="Coils"/>
    </source>
</evidence>
<dbReference type="InterPro" id="IPR045864">
    <property type="entry name" value="aa-tRNA-synth_II/BPL/LPL"/>
</dbReference>
<dbReference type="GO" id="GO:0016740">
    <property type="term" value="F:transferase activity"/>
    <property type="evidence" value="ECO:0007669"/>
    <property type="project" value="UniProtKB-ARBA"/>
</dbReference>
<accession>G5GH39</accession>
<dbReference type="OrthoDB" id="9804647at2"/>
<sequence>MLDIRFVRENADIVRENLRKKFQEKKLPLVDKVIELDLKSRQVQKEADDLRAEKNKISKKIGEYMAKGNTQEAESVKNKVALINDRLKEIEPCESELELQIRDIMLVLPNIIDETVPIGKDDTENVEVTRYGDPFVPDFEVPYHTDIMEKLNGIDLDSARKVAGNGFYYLTGDIARLHSAVISYARDFMIDRGFTYCVPPFMIRSEVVTGVMSFSEMEAMMYKIEGEDLYLIGTSEHSMIGKFIDTINDEEKLPYTLTSYSPCFRKEKGAHGIEERGVYRIHQFEKQEMIVICRPDESRMWFDKLWQNTVDFFRSLDIPVRTLECCSGDLADLKVKSYDVEAWSPRQKKYFEVGSCSNLTDAQARRLRIRVKCQDGSRYFAHTLNNTVTAPPRMLIALLENNLNRDGSVRIPEKLRPYMGGQELIK</sequence>